<evidence type="ECO:0000259" key="2">
    <source>
        <dbReference type="Pfam" id="PF07883"/>
    </source>
</evidence>
<dbReference type="InterPro" id="IPR013096">
    <property type="entry name" value="Cupin_2"/>
</dbReference>
<dbReference type="GO" id="GO:0046872">
    <property type="term" value="F:metal ion binding"/>
    <property type="evidence" value="ECO:0007669"/>
    <property type="project" value="UniProtKB-KW"/>
</dbReference>
<accession>A0A371XE69</accession>
<evidence type="ECO:0000256" key="1">
    <source>
        <dbReference type="ARBA" id="ARBA00022723"/>
    </source>
</evidence>
<dbReference type="InterPro" id="IPR051610">
    <property type="entry name" value="GPI/OXD"/>
</dbReference>
<organism evidence="3 4">
    <name type="scientific">Mesorhizobium denitrificans</name>
    <dbReference type="NCBI Taxonomy" id="2294114"/>
    <lineage>
        <taxon>Bacteria</taxon>
        <taxon>Pseudomonadati</taxon>
        <taxon>Pseudomonadota</taxon>
        <taxon>Alphaproteobacteria</taxon>
        <taxon>Hyphomicrobiales</taxon>
        <taxon>Phyllobacteriaceae</taxon>
        <taxon>Mesorhizobium</taxon>
    </lineage>
</organism>
<dbReference type="EMBL" id="QURN01000007">
    <property type="protein sequence ID" value="RFC67530.1"/>
    <property type="molecule type" value="Genomic_DNA"/>
</dbReference>
<dbReference type="InterPro" id="IPR014710">
    <property type="entry name" value="RmlC-like_jellyroll"/>
</dbReference>
<keyword evidence="1" id="KW-0479">Metal-binding</keyword>
<sequence length="131" mass="14613">MADKPLVTSARERERDGWDNPERGTVSWYTLVSGDITPTSALSCGIAEFEPRKGILKPHRHDPAELYHILEGQGILTLEGQERTVTAGDTVFIPGNAEHGIRNEGDAVLRLFYVFPQDRFSDVVYRFPDAG</sequence>
<dbReference type="Gene3D" id="2.60.120.10">
    <property type="entry name" value="Jelly Rolls"/>
    <property type="match status" value="1"/>
</dbReference>
<dbReference type="PANTHER" id="PTHR35848">
    <property type="entry name" value="OXALATE-BINDING PROTEIN"/>
    <property type="match status" value="1"/>
</dbReference>
<keyword evidence="4" id="KW-1185">Reference proteome</keyword>
<dbReference type="InterPro" id="IPR011051">
    <property type="entry name" value="RmlC_Cupin_sf"/>
</dbReference>
<evidence type="ECO:0000313" key="4">
    <source>
        <dbReference type="Proteomes" id="UP000262379"/>
    </source>
</evidence>
<dbReference type="Proteomes" id="UP000262379">
    <property type="component" value="Unassembled WGS sequence"/>
</dbReference>
<reference evidence="4" key="1">
    <citation type="submission" date="2018-08" db="EMBL/GenBank/DDBJ databases">
        <authorList>
            <person name="Im W.T."/>
        </authorList>
    </citation>
    <scope>NUCLEOTIDE SEQUENCE [LARGE SCALE GENOMIC DNA]</scope>
    <source>
        <strain evidence="4">LA-28</strain>
    </source>
</reference>
<dbReference type="AlphaFoldDB" id="A0A371XE69"/>
<name>A0A371XE69_9HYPH</name>
<protein>
    <submittedName>
        <fullName evidence="3">Cupin domain-containing protein</fullName>
    </submittedName>
</protein>
<proteinExistence type="predicted"/>
<dbReference type="RefSeq" id="WP_116623964.1">
    <property type="nucleotide sequence ID" value="NZ_QURN01000007.1"/>
</dbReference>
<gene>
    <name evidence="3" type="ORF">DY251_11065</name>
</gene>
<feature type="domain" description="Cupin type-2" evidence="2">
    <location>
        <begin position="46"/>
        <end position="115"/>
    </location>
</feature>
<comment type="caution">
    <text evidence="3">The sequence shown here is derived from an EMBL/GenBank/DDBJ whole genome shotgun (WGS) entry which is preliminary data.</text>
</comment>
<dbReference type="SUPFAM" id="SSF51182">
    <property type="entry name" value="RmlC-like cupins"/>
    <property type="match status" value="1"/>
</dbReference>
<evidence type="ECO:0000313" key="3">
    <source>
        <dbReference type="EMBL" id="RFC67530.1"/>
    </source>
</evidence>
<dbReference type="Pfam" id="PF07883">
    <property type="entry name" value="Cupin_2"/>
    <property type="match status" value="1"/>
</dbReference>
<dbReference type="PANTHER" id="PTHR35848:SF6">
    <property type="entry name" value="CUPIN TYPE-2 DOMAIN-CONTAINING PROTEIN"/>
    <property type="match status" value="1"/>
</dbReference>